<protein>
    <submittedName>
        <fullName evidence="2">Serine hydrolase</fullName>
    </submittedName>
</protein>
<evidence type="ECO:0000313" key="2">
    <source>
        <dbReference type="EMBL" id="QLL29179.1"/>
    </source>
</evidence>
<dbReference type="Proteomes" id="UP000261812">
    <property type="component" value="Chromosome"/>
</dbReference>
<dbReference type="InterPro" id="IPR000871">
    <property type="entry name" value="Beta-lactam_class-A"/>
</dbReference>
<dbReference type="KEGG" id="tsq:D3A95_06950"/>
<dbReference type="PANTHER" id="PTHR35333">
    <property type="entry name" value="BETA-LACTAMASE"/>
    <property type="match status" value="1"/>
</dbReference>
<sequence>MGDSARSHDFCRHLSSTVNGMVAQSRSMVQSSGLSSLPRPATPSTPTRPNLFLITFRFGVSVVALAAMVGTLLSVLQPEELSLETTASQAIAPETPVPNLPPERPLPTLQQQIQQLVTRQPNLTAGLYFFNLDSGASLNVRGDEVFPAASTIKFPILVAFFKAVDEGRVTLHERLTMRPDLIASEAGTLQYQKPNSQHPALEVADLMITISDNTATNMIIDRLGGAAVLNQQFQEWGLENTVINNLLPDMKGTNTTSPRDLATLMLKIGQGEIVSPRSRDRLLDMMRRTVTNTLLPAGLGQGATIAHKTGDIGIVVGDVGMVDMPNGQRYVAAMMVKRPYNDPQGSELIRQVSRMAYQAFEKLPPTQP</sequence>
<reference evidence="3" key="1">
    <citation type="submission" date="2018-09" db="EMBL/GenBank/DDBJ databases">
        <title>Complete genome sequence of thermophilic cyanobacteria strain Thermosynechococcus elongatus PKUAC-SCTE542.</title>
        <authorList>
            <person name="Liang Y."/>
            <person name="Tang J."/>
            <person name="Daroch M."/>
        </authorList>
    </citation>
    <scope>NUCLEOTIDE SEQUENCE [LARGE SCALE GENOMIC DNA]</scope>
    <source>
        <strain evidence="3">E542</strain>
    </source>
</reference>
<organism evidence="2 3">
    <name type="scientific">Thermosynechococcus sichuanensis E542</name>
    <dbReference type="NCBI Taxonomy" id="2016101"/>
    <lineage>
        <taxon>Bacteria</taxon>
        <taxon>Bacillati</taxon>
        <taxon>Cyanobacteriota</taxon>
        <taxon>Cyanophyceae</taxon>
        <taxon>Acaryochloridales</taxon>
        <taxon>Thermosynechococcaceae</taxon>
        <taxon>Thermosynechococcus</taxon>
        <taxon>Thermosynechococcus sichuanensis</taxon>
    </lineage>
</organism>
<dbReference type="SUPFAM" id="SSF56601">
    <property type="entry name" value="beta-lactamase/transpeptidase-like"/>
    <property type="match status" value="1"/>
</dbReference>
<keyword evidence="3" id="KW-1185">Reference proteome</keyword>
<dbReference type="Pfam" id="PF13354">
    <property type="entry name" value="Beta-lactamase2"/>
    <property type="match status" value="1"/>
</dbReference>
<dbReference type="Gene3D" id="3.40.710.10">
    <property type="entry name" value="DD-peptidase/beta-lactamase superfamily"/>
    <property type="match status" value="1"/>
</dbReference>
<dbReference type="GO" id="GO:0008800">
    <property type="term" value="F:beta-lactamase activity"/>
    <property type="evidence" value="ECO:0007669"/>
    <property type="project" value="InterPro"/>
</dbReference>
<dbReference type="PANTHER" id="PTHR35333:SF4">
    <property type="entry name" value="SLR0121 PROTEIN"/>
    <property type="match status" value="1"/>
</dbReference>
<feature type="domain" description="Beta-lactamase class A catalytic" evidence="1">
    <location>
        <begin position="126"/>
        <end position="336"/>
    </location>
</feature>
<accession>A0A7D6EUY6</accession>
<dbReference type="InterPro" id="IPR012338">
    <property type="entry name" value="Beta-lactam/transpept-like"/>
</dbReference>
<dbReference type="GO" id="GO:0030655">
    <property type="term" value="P:beta-lactam antibiotic catabolic process"/>
    <property type="evidence" value="ECO:0007669"/>
    <property type="project" value="InterPro"/>
</dbReference>
<name>A0A7D6EUY6_9CYAN</name>
<dbReference type="AlphaFoldDB" id="A0A7D6EUY6"/>
<dbReference type="InterPro" id="IPR045155">
    <property type="entry name" value="Beta-lactam_cat"/>
</dbReference>
<dbReference type="EMBL" id="CP032152">
    <property type="protein sequence ID" value="QLL29179.1"/>
    <property type="molecule type" value="Genomic_DNA"/>
</dbReference>
<gene>
    <name evidence="2" type="ORF">D3A95_06950</name>
</gene>
<keyword evidence="2" id="KW-0378">Hydrolase</keyword>
<proteinExistence type="predicted"/>
<evidence type="ECO:0000259" key="1">
    <source>
        <dbReference type="Pfam" id="PF13354"/>
    </source>
</evidence>
<evidence type="ECO:0000313" key="3">
    <source>
        <dbReference type="Proteomes" id="UP000261812"/>
    </source>
</evidence>
<dbReference type="GO" id="GO:0046677">
    <property type="term" value="P:response to antibiotic"/>
    <property type="evidence" value="ECO:0007669"/>
    <property type="project" value="InterPro"/>
</dbReference>